<reference evidence="2 3" key="1">
    <citation type="journal article" date="2012" name="J. Virol.">
        <title>Complete Genome Sequence of a Novel Marine Siphovirus, pVp-1, Infecting Vibrio parahaemolyticus.</title>
        <authorList>
            <person name="Kim J.H."/>
            <person name="Jun J.W."/>
            <person name="Choresca C.H."/>
            <person name="Shin S.P."/>
            <person name="Han J.E."/>
            <person name="Park S.C."/>
        </authorList>
    </citation>
    <scope>NUCLEOTIDE SEQUENCE [LARGE SCALE GENOMIC DNA]</scope>
</reference>
<evidence type="ECO:0000313" key="3">
    <source>
        <dbReference type="Proteomes" id="UP000007520"/>
    </source>
</evidence>
<dbReference type="KEGG" id="vg:14013370"/>
<sequence length="172" mass="20326">MENTEKKVWVYRAGSGRIWHTPSPSSFHLMNNGEPMTREDAQDYLWEERETYADGKEEYEMCMDCQGDGCESCDGEGGWYEDWSETVERTTYCYLEEYDPKVHYMVKSNFPEYLLWKAREVEKQCQRQANMLDNKIAELEEQLYALKVQRGETGYKLAAAKLNLKETEEKYA</sequence>
<feature type="coiled-coil region" evidence="1">
    <location>
        <begin position="118"/>
        <end position="149"/>
    </location>
</feature>
<protein>
    <submittedName>
        <fullName evidence="2">Uncharacterized protein</fullName>
    </submittedName>
</protein>
<gene>
    <name evidence="2" type="ORF">pVp-1_0104</name>
</gene>
<organism evidence="2 3">
    <name type="scientific">Vibrio phage pVp-1</name>
    <dbReference type="NCBI Taxonomy" id="1150989"/>
    <lineage>
        <taxon>Viruses</taxon>
        <taxon>Duplodnaviria</taxon>
        <taxon>Heunggongvirae</taxon>
        <taxon>Uroviricota</taxon>
        <taxon>Caudoviricetes</taxon>
        <taxon>Demerecviridae</taxon>
        <taxon>Ermolyevavirinae</taxon>
        <taxon>Vipunavirus</taxon>
        <taxon>Vipunavirus pVp1</taxon>
    </lineage>
</organism>
<dbReference type="Proteomes" id="UP000007520">
    <property type="component" value="Segment"/>
</dbReference>
<accession>H6WXJ5</accession>
<dbReference type="EMBL" id="JQ340389">
    <property type="protein sequence ID" value="AFB83961.1"/>
    <property type="molecule type" value="Genomic_DNA"/>
</dbReference>
<evidence type="ECO:0000313" key="2">
    <source>
        <dbReference type="EMBL" id="AFB83961.1"/>
    </source>
</evidence>
<dbReference type="RefSeq" id="YP_007007927.1">
    <property type="nucleotide sequence ID" value="NC_019529.1"/>
</dbReference>
<keyword evidence="3" id="KW-1185">Reference proteome</keyword>
<dbReference type="GeneID" id="14013370"/>
<evidence type="ECO:0000256" key="1">
    <source>
        <dbReference type="SAM" id="Coils"/>
    </source>
</evidence>
<proteinExistence type="predicted"/>
<name>H6WXJ5_9CAUD</name>
<keyword evidence="1" id="KW-0175">Coiled coil</keyword>